<accession>A0A2X3KK10</accession>
<name>A0A2X3KK10_KLEPN</name>
<reference evidence="1 2" key="1">
    <citation type="submission" date="2018-06" db="EMBL/GenBank/DDBJ databases">
        <authorList>
            <consortium name="Pathogen Informatics"/>
            <person name="Doyle S."/>
        </authorList>
    </citation>
    <scope>NUCLEOTIDE SEQUENCE [LARGE SCALE GENOMIC DNA]</scope>
    <source>
        <strain evidence="1 2">NCTC9645</strain>
    </source>
</reference>
<gene>
    <name evidence="1" type="ORF">NCTC9645_04761</name>
</gene>
<dbReference type="Proteomes" id="UP000250675">
    <property type="component" value="Unassembled WGS sequence"/>
</dbReference>
<organism evidence="1 2">
    <name type="scientific">Klebsiella pneumoniae</name>
    <dbReference type="NCBI Taxonomy" id="573"/>
    <lineage>
        <taxon>Bacteria</taxon>
        <taxon>Pseudomonadati</taxon>
        <taxon>Pseudomonadota</taxon>
        <taxon>Gammaproteobacteria</taxon>
        <taxon>Enterobacterales</taxon>
        <taxon>Enterobacteriaceae</taxon>
        <taxon>Klebsiella/Raoultella group</taxon>
        <taxon>Klebsiella</taxon>
        <taxon>Klebsiella pneumoniae complex</taxon>
    </lineage>
</organism>
<sequence length="176" mass="19422">MRRSGVAQFPAAERANAPAGMAFTCSGEKRTETCSMIFSLISLLYGCTVKICLTTLFCQSLTDVSLPGFNCIDPVEPHRLSFAALRRSSSLSTGLPAGFPPCLWIMRHPHAASVSRPACYGTGGFSAQARRRRRYFAPVPRPFKERPSSRFRGISLPSKDGRLRYSTVGLTRDRTR</sequence>
<evidence type="ECO:0000313" key="2">
    <source>
        <dbReference type="Proteomes" id="UP000250675"/>
    </source>
</evidence>
<dbReference type="EMBL" id="UASO01000008">
    <property type="protein sequence ID" value="SQC86669.1"/>
    <property type="molecule type" value="Genomic_DNA"/>
</dbReference>
<evidence type="ECO:0000313" key="1">
    <source>
        <dbReference type="EMBL" id="SQC86669.1"/>
    </source>
</evidence>
<proteinExistence type="predicted"/>
<dbReference type="AlphaFoldDB" id="A0A2X3KK10"/>
<protein>
    <submittedName>
        <fullName evidence="1">Uncharacterized protein</fullName>
    </submittedName>
</protein>